<dbReference type="InterPro" id="IPR029063">
    <property type="entry name" value="SAM-dependent_MTases_sf"/>
</dbReference>
<comment type="caution">
    <text evidence="2">The sequence shown here is derived from an EMBL/GenBank/DDBJ whole genome shotgun (WGS) entry which is preliminary data.</text>
</comment>
<dbReference type="PANTHER" id="PTHR34203:SF15">
    <property type="entry name" value="SLL1173 PROTEIN"/>
    <property type="match status" value="1"/>
</dbReference>
<protein>
    <recommendedName>
        <fullName evidence="1">Methyltransferase FkbM domain-containing protein</fullName>
    </recommendedName>
</protein>
<dbReference type="InterPro" id="IPR052514">
    <property type="entry name" value="SAM-dependent_MTase"/>
</dbReference>
<dbReference type="NCBIfam" id="TIGR01444">
    <property type="entry name" value="fkbM_fam"/>
    <property type="match status" value="1"/>
</dbReference>
<feature type="domain" description="Methyltransferase FkbM" evidence="1">
    <location>
        <begin position="73"/>
        <end position="181"/>
    </location>
</feature>
<evidence type="ECO:0000259" key="1">
    <source>
        <dbReference type="Pfam" id="PF05050"/>
    </source>
</evidence>
<dbReference type="Pfam" id="PF05050">
    <property type="entry name" value="Methyltransf_21"/>
    <property type="match status" value="1"/>
</dbReference>
<dbReference type="PANTHER" id="PTHR34203">
    <property type="entry name" value="METHYLTRANSFERASE, FKBM FAMILY PROTEIN"/>
    <property type="match status" value="1"/>
</dbReference>
<dbReference type="InterPro" id="IPR006342">
    <property type="entry name" value="FkbM_mtfrase"/>
</dbReference>
<name>W7TQN2_9STRA</name>
<gene>
    <name evidence="2" type="ORF">Naga_100209g3</name>
</gene>
<dbReference type="EMBL" id="AZIL01002104">
    <property type="protein sequence ID" value="EWM22736.1"/>
    <property type="molecule type" value="Genomic_DNA"/>
</dbReference>
<reference evidence="2 3" key="1">
    <citation type="journal article" date="2014" name="Mol. Plant">
        <title>Chromosome Scale Genome Assembly and Transcriptome Profiling of Nannochloropsis gaditana in Nitrogen Depletion.</title>
        <authorList>
            <person name="Corteggiani Carpinelli E."/>
            <person name="Telatin A."/>
            <person name="Vitulo N."/>
            <person name="Forcato C."/>
            <person name="D'Angelo M."/>
            <person name="Schiavon R."/>
            <person name="Vezzi A."/>
            <person name="Giacometti G.M."/>
            <person name="Morosinotto T."/>
            <person name="Valle G."/>
        </authorList>
    </citation>
    <scope>NUCLEOTIDE SEQUENCE [LARGE SCALE GENOMIC DNA]</scope>
    <source>
        <strain evidence="2 3">B-31</strain>
    </source>
</reference>
<dbReference type="AlphaFoldDB" id="W7TQN2"/>
<dbReference type="SUPFAM" id="SSF53335">
    <property type="entry name" value="S-adenosyl-L-methionine-dependent methyltransferases"/>
    <property type="match status" value="1"/>
</dbReference>
<proteinExistence type="predicted"/>
<evidence type="ECO:0000313" key="3">
    <source>
        <dbReference type="Proteomes" id="UP000019335"/>
    </source>
</evidence>
<dbReference type="OrthoDB" id="407600at2759"/>
<organism evidence="2 3">
    <name type="scientific">Nannochloropsis gaditana</name>
    <dbReference type="NCBI Taxonomy" id="72520"/>
    <lineage>
        <taxon>Eukaryota</taxon>
        <taxon>Sar</taxon>
        <taxon>Stramenopiles</taxon>
        <taxon>Ochrophyta</taxon>
        <taxon>Eustigmatophyceae</taxon>
        <taxon>Eustigmatales</taxon>
        <taxon>Monodopsidaceae</taxon>
        <taxon>Nannochloropsis</taxon>
    </lineage>
</organism>
<keyword evidence="3" id="KW-1185">Reference proteome</keyword>
<dbReference type="Gene3D" id="3.40.50.150">
    <property type="entry name" value="Vaccinia Virus protein VP39"/>
    <property type="match status" value="1"/>
</dbReference>
<sequence>MFLADPSTKMTVFRNDFPGYLGWPHFWDKAHKNKWEATTFKIIQHFLRGHAEAAYIDFGAWVGPTALFAAIFSNHVYALEPDHNAFSGLVANVNANSHLEKHIELYNECINTETGPMTFRGIGDSTSRFRDDRGVSTWGNRETRHEWTISCRTLPEFIQQEGIRHLRLIKIDTEGAELVLLPSLVSWFQSLRHPKPAIWLSVHQPFYDKDVPTSSKEALWTAIGEYKFVYLEGTTLVDIQKNNSDMLCKDFCSYILTDDEFVMPL</sequence>
<accession>W7TQN2</accession>
<evidence type="ECO:0000313" key="2">
    <source>
        <dbReference type="EMBL" id="EWM22736.1"/>
    </source>
</evidence>
<dbReference type="Proteomes" id="UP000019335">
    <property type="component" value="Unassembled WGS sequence"/>
</dbReference>